<feature type="region of interest" description="Disordered" evidence="4">
    <location>
        <begin position="173"/>
        <end position="192"/>
    </location>
</feature>
<comment type="caution">
    <text evidence="6">The sequence shown here is derived from an EMBL/GenBank/DDBJ whole genome shotgun (WGS) entry which is preliminary data.</text>
</comment>
<feature type="compositionally biased region" description="Pro residues" evidence="4">
    <location>
        <begin position="180"/>
        <end position="192"/>
    </location>
</feature>
<evidence type="ECO:0000256" key="3">
    <source>
        <dbReference type="SAM" id="Coils"/>
    </source>
</evidence>
<dbReference type="Proteomes" id="UP001165044">
    <property type="component" value="Unassembled WGS sequence"/>
</dbReference>
<evidence type="ECO:0000256" key="1">
    <source>
        <dbReference type="ARBA" id="ARBA00009091"/>
    </source>
</evidence>
<dbReference type="PANTHER" id="PTHR35089">
    <property type="entry name" value="CHAPERONE PROTEIN SKP"/>
    <property type="match status" value="1"/>
</dbReference>
<comment type="similarity">
    <text evidence="1">Belongs to the Skp family.</text>
</comment>
<feature type="chain" id="PRO_5047401079" description="OmpH family outer membrane protein" evidence="5">
    <location>
        <begin position="24"/>
        <end position="192"/>
    </location>
</feature>
<protein>
    <recommendedName>
        <fullName evidence="8">OmpH family outer membrane protein</fullName>
    </recommendedName>
</protein>
<gene>
    <name evidence="6" type="ORF">GETHED_02510</name>
</gene>
<dbReference type="PANTHER" id="PTHR35089:SF1">
    <property type="entry name" value="CHAPERONE PROTEIN SKP"/>
    <property type="match status" value="1"/>
</dbReference>
<feature type="coiled-coil region" evidence="3">
    <location>
        <begin position="55"/>
        <end position="106"/>
    </location>
</feature>
<organism evidence="6 7">
    <name type="scientific">Geothrix edaphica</name>
    <dbReference type="NCBI Taxonomy" id="2927976"/>
    <lineage>
        <taxon>Bacteria</taxon>
        <taxon>Pseudomonadati</taxon>
        <taxon>Acidobacteriota</taxon>
        <taxon>Holophagae</taxon>
        <taxon>Holophagales</taxon>
        <taxon>Holophagaceae</taxon>
        <taxon>Geothrix</taxon>
    </lineage>
</organism>
<dbReference type="InterPro" id="IPR024930">
    <property type="entry name" value="Skp_dom_sf"/>
</dbReference>
<proteinExistence type="inferred from homology"/>
<dbReference type="Gene3D" id="3.30.910.20">
    <property type="entry name" value="Skp domain"/>
    <property type="match status" value="1"/>
</dbReference>
<name>A0ABQ5PTT7_9BACT</name>
<dbReference type="Pfam" id="PF03938">
    <property type="entry name" value="OmpH"/>
    <property type="match status" value="1"/>
</dbReference>
<dbReference type="RefSeq" id="WP_285605978.1">
    <property type="nucleotide sequence ID" value="NZ_BSDC01000001.1"/>
</dbReference>
<keyword evidence="3" id="KW-0175">Coiled coil</keyword>
<evidence type="ECO:0008006" key="8">
    <source>
        <dbReference type="Google" id="ProtNLM"/>
    </source>
</evidence>
<accession>A0ABQ5PTT7</accession>
<keyword evidence="7" id="KW-1185">Reference proteome</keyword>
<evidence type="ECO:0000313" key="6">
    <source>
        <dbReference type="EMBL" id="GLH65887.1"/>
    </source>
</evidence>
<dbReference type="InterPro" id="IPR005632">
    <property type="entry name" value="Chaperone_Skp"/>
</dbReference>
<dbReference type="SMART" id="SM00935">
    <property type="entry name" value="OmpH"/>
    <property type="match status" value="1"/>
</dbReference>
<sequence length="192" mass="20946">MRLLAPSLAALCLSAALAVPAAAQEAPRFAFFSINQLVRSSKKAGAIFSELEITGKNLQEKLQAKGQELQTLQQQLNSPSIDPEKKEALAKKFRDLEFEAKKMQEDSQAEYQRVEKKVGEAITKLAGPIVEQLAKEQKLQMVFSDQSVQILSWADAEWMKGFTAEVAKRLDASEGAAAPAPKPAAPKPAPKK</sequence>
<feature type="signal peptide" evidence="5">
    <location>
        <begin position="1"/>
        <end position="23"/>
    </location>
</feature>
<dbReference type="EMBL" id="BSDC01000001">
    <property type="protein sequence ID" value="GLH65887.1"/>
    <property type="molecule type" value="Genomic_DNA"/>
</dbReference>
<evidence type="ECO:0000256" key="2">
    <source>
        <dbReference type="ARBA" id="ARBA00022729"/>
    </source>
</evidence>
<dbReference type="SUPFAM" id="SSF111384">
    <property type="entry name" value="OmpH-like"/>
    <property type="match status" value="1"/>
</dbReference>
<evidence type="ECO:0000256" key="4">
    <source>
        <dbReference type="SAM" id="MobiDB-lite"/>
    </source>
</evidence>
<reference evidence="6" key="1">
    <citation type="journal article" date="2023" name="Antonie Van Leeuwenhoek">
        <title>Mesoterricola silvestris gen. nov., sp. nov., Mesoterricola sediminis sp. nov., Geothrix oryzae sp. nov., Geothrix edaphica sp. nov., Geothrix rubra sp. nov., and Geothrix limicola sp. nov., six novel members of Acidobacteriota isolated from soils.</title>
        <authorList>
            <person name="Itoh H."/>
            <person name="Sugisawa Y."/>
            <person name="Mise K."/>
            <person name="Xu Z."/>
            <person name="Kuniyasu M."/>
            <person name="Ushijima N."/>
            <person name="Kawano K."/>
            <person name="Kobayashi E."/>
            <person name="Shiratori Y."/>
            <person name="Masuda Y."/>
            <person name="Senoo K."/>
        </authorList>
    </citation>
    <scope>NUCLEOTIDE SEQUENCE</scope>
    <source>
        <strain evidence="6">Red802</strain>
    </source>
</reference>
<evidence type="ECO:0000313" key="7">
    <source>
        <dbReference type="Proteomes" id="UP001165044"/>
    </source>
</evidence>
<evidence type="ECO:0000256" key="5">
    <source>
        <dbReference type="SAM" id="SignalP"/>
    </source>
</evidence>
<keyword evidence="2 5" id="KW-0732">Signal</keyword>